<dbReference type="OrthoDB" id="9930151at2"/>
<sequence length="110" mass="12553">MKTRNKHIWLSSLLTAMLLFQWGFTVFHVFTSHTEFHSQNKVDNSNEVVYGADYDCDLCTKLNTKPTALIFAPKIAFIVITNYVTTTWNDSLISTLPLGLNLQRGPPYIL</sequence>
<dbReference type="AlphaFoldDB" id="A0A285MVJ4"/>
<gene>
    <name evidence="1" type="ORF">SAMN06265377_1630</name>
</gene>
<dbReference type="EMBL" id="OBEH01000002">
    <property type="protein sequence ID" value="SNY99816.1"/>
    <property type="molecule type" value="Genomic_DNA"/>
</dbReference>
<reference evidence="2" key="1">
    <citation type="submission" date="2017-09" db="EMBL/GenBank/DDBJ databases">
        <authorList>
            <person name="Varghese N."/>
            <person name="Submissions S."/>
        </authorList>
    </citation>
    <scope>NUCLEOTIDE SEQUENCE [LARGE SCALE GENOMIC DNA]</scope>
    <source>
        <strain evidence="2">DSM 25885</strain>
    </source>
</reference>
<evidence type="ECO:0000313" key="1">
    <source>
        <dbReference type="EMBL" id="SNY99816.1"/>
    </source>
</evidence>
<protein>
    <recommendedName>
        <fullName evidence="3">DUF2946 domain-containing protein</fullName>
    </recommendedName>
</protein>
<proteinExistence type="predicted"/>
<name>A0A285MVJ4_9FLAO</name>
<dbReference type="Proteomes" id="UP000219048">
    <property type="component" value="Unassembled WGS sequence"/>
</dbReference>
<organism evidence="1 2">
    <name type="scientific">Flagellimonas pacifica</name>
    <dbReference type="NCBI Taxonomy" id="1247520"/>
    <lineage>
        <taxon>Bacteria</taxon>
        <taxon>Pseudomonadati</taxon>
        <taxon>Bacteroidota</taxon>
        <taxon>Flavobacteriia</taxon>
        <taxon>Flavobacteriales</taxon>
        <taxon>Flavobacteriaceae</taxon>
        <taxon>Flagellimonas</taxon>
    </lineage>
</organism>
<evidence type="ECO:0008006" key="3">
    <source>
        <dbReference type="Google" id="ProtNLM"/>
    </source>
</evidence>
<evidence type="ECO:0000313" key="2">
    <source>
        <dbReference type="Proteomes" id="UP000219048"/>
    </source>
</evidence>
<dbReference type="RefSeq" id="WP_133067233.1">
    <property type="nucleotide sequence ID" value="NZ_OBEH01000002.1"/>
</dbReference>
<accession>A0A285MVJ4</accession>
<keyword evidence="2" id="KW-1185">Reference proteome</keyword>